<gene>
    <name evidence="2" type="ORF">SAMN05878443_0663</name>
</gene>
<dbReference type="Gene3D" id="3.50.30.30">
    <property type="match status" value="1"/>
</dbReference>
<name>A0A1N6FKA2_9LACT</name>
<dbReference type="PANTHER" id="PTHR12147:SF26">
    <property type="entry name" value="PEPTIDASE M28 DOMAIN-CONTAINING PROTEIN"/>
    <property type="match status" value="1"/>
</dbReference>
<dbReference type="AlphaFoldDB" id="A0A1N6FKA2"/>
<dbReference type="GO" id="GO:0004177">
    <property type="term" value="F:aminopeptidase activity"/>
    <property type="evidence" value="ECO:0007669"/>
    <property type="project" value="UniProtKB-KW"/>
</dbReference>
<dbReference type="EMBL" id="FSRN01000001">
    <property type="protein sequence ID" value="SIN95692.1"/>
    <property type="molecule type" value="Genomic_DNA"/>
</dbReference>
<keyword evidence="2" id="KW-0645">Protease</keyword>
<evidence type="ECO:0000259" key="1">
    <source>
        <dbReference type="Pfam" id="PF04389"/>
    </source>
</evidence>
<dbReference type="InterPro" id="IPR045175">
    <property type="entry name" value="M28_fam"/>
</dbReference>
<dbReference type="OrthoDB" id="9789219at2"/>
<keyword evidence="3" id="KW-1185">Reference proteome</keyword>
<dbReference type="Gene3D" id="3.40.630.10">
    <property type="entry name" value="Zn peptidases"/>
    <property type="match status" value="1"/>
</dbReference>
<dbReference type="InterPro" id="IPR007484">
    <property type="entry name" value="Peptidase_M28"/>
</dbReference>
<reference evidence="3" key="1">
    <citation type="submission" date="2016-11" db="EMBL/GenBank/DDBJ databases">
        <authorList>
            <person name="Varghese N."/>
            <person name="Submissions S."/>
        </authorList>
    </citation>
    <scope>NUCLEOTIDE SEQUENCE [LARGE SCALE GENOMIC DNA]</scope>
    <source>
        <strain evidence="3">313</strain>
    </source>
</reference>
<dbReference type="eggNOG" id="COG2234">
    <property type="taxonomic scope" value="Bacteria"/>
</dbReference>
<sequence>MQDHELFTKMDEILNYISVEIGERLTGSENNKKVEAYVENYFKNQGYDVELQQFDCLDFKTADAKLTFKDETIPVKPSYYTTGCSVTGEYVKIETVEELKRSDLTDKIAVLHGDLTKEQIMPKSFPFYNPEKHQEIVQILEEKNPAAIVTVVEKDGSIFEDGDFAIPSVYVSKNEGEVLLKNNGEIKLVINAAKEDSHGANVIARLNPKKRRKLVVTAHMDTKTGTPGALDNATGIAILLLLSHLIKPEDIDFCLELLLLNGEDYYSIPGQLAYMETYLQKTEDILLAINCDGVGLKKSSTAVFLTECDSAIEDLLNPIILNSTGMDFIAPWFQGDHMLFALKHIPTVAFTSSGIFQILDTIIHTGKDTVNLVDDEKVIKVVRVIEEIIKVFKK</sequence>
<dbReference type="Pfam" id="PF04389">
    <property type="entry name" value="Peptidase_M28"/>
    <property type="match status" value="1"/>
</dbReference>
<dbReference type="GO" id="GO:0006508">
    <property type="term" value="P:proteolysis"/>
    <property type="evidence" value="ECO:0007669"/>
    <property type="project" value="InterPro"/>
</dbReference>
<evidence type="ECO:0000313" key="2">
    <source>
        <dbReference type="EMBL" id="SIN95692.1"/>
    </source>
</evidence>
<accession>A0A1N6FKA2</accession>
<keyword evidence="2" id="KW-0378">Hydrolase</keyword>
<dbReference type="GO" id="GO:0008235">
    <property type="term" value="F:metalloexopeptidase activity"/>
    <property type="evidence" value="ECO:0007669"/>
    <property type="project" value="InterPro"/>
</dbReference>
<dbReference type="PANTHER" id="PTHR12147">
    <property type="entry name" value="METALLOPEPTIDASE M28 FAMILY MEMBER"/>
    <property type="match status" value="1"/>
</dbReference>
<evidence type="ECO:0000313" key="3">
    <source>
        <dbReference type="Proteomes" id="UP000184758"/>
    </source>
</evidence>
<keyword evidence="2" id="KW-0031">Aminopeptidase</keyword>
<dbReference type="SUPFAM" id="SSF53187">
    <property type="entry name" value="Zn-dependent exopeptidases"/>
    <property type="match status" value="1"/>
</dbReference>
<dbReference type="STRING" id="28230.SAMN05878443_0663"/>
<feature type="domain" description="Peptidase M28" evidence="1">
    <location>
        <begin position="201"/>
        <end position="387"/>
    </location>
</feature>
<dbReference type="Proteomes" id="UP000184758">
    <property type="component" value="Unassembled WGS sequence"/>
</dbReference>
<organism evidence="2 3">
    <name type="scientific">Carnobacterium alterfunditum</name>
    <dbReference type="NCBI Taxonomy" id="28230"/>
    <lineage>
        <taxon>Bacteria</taxon>
        <taxon>Bacillati</taxon>
        <taxon>Bacillota</taxon>
        <taxon>Bacilli</taxon>
        <taxon>Lactobacillales</taxon>
        <taxon>Carnobacteriaceae</taxon>
        <taxon>Carnobacterium</taxon>
    </lineage>
</organism>
<protein>
    <submittedName>
        <fullName evidence="2">Aminopeptidase YwaD</fullName>
    </submittedName>
</protein>
<dbReference type="RefSeq" id="WP_034547352.1">
    <property type="nucleotide sequence ID" value="NZ_FSRN01000001.1"/>
</dbReference>
<proteinExistence type="predicted"/>